<feature type="domain" description="AAA" evidence="1">
    <location>
        <begin position="1"/>
        <end position="198"/>
    </location>
</feature>
<dbReference type="InterPro" id="IPR025669">
    <property type="entry name" value="AAA_dom"/>
</dbReference>
<dbReference type="Proteomes" id="UP000680805">
    <property type="component" value="Chromosome"/>
</dbReference>
<accession>A0A975RSG6</accession>
<dbReference type="Gene3D" id="3.40.50.300">
    <property type="entry name" value="P-loop containing nucleotide triphosphate hydrolases"/>
    <property type="match status" value="1"/>
</dbReference>
<evidence type="ECO:0000259" key="1">
    <source>
        <dbReference type="Pfam" id="PF13614"/>
    </source>
</evidence>
<dbReference type="PANTHER" id="PTHR13696:SF52">
    <property type="entry name" value="PARA FAMILY PROTEIN CT_582"/>
    <property type="match status" value="1"/>
</dbReference>
<gene>
    <name evidence="2" type="ORF">KMZ68_23640</name>
</gene>
<dbReference type="InterPro" id="IPR027417">
    <property type="entry name" value="P-loop_NTPase"/>
</dbReference>
<reference evidence="2" key="1">
    <citation type="submission" date="2021-06" db="EMBL/GenBank/DDBJ databases">
        <title>Bradyrhizobium sp. S2-11-2 Genome sequencing.</title>
        <authorList>
            <person name="Jin L."/>
        </authorList>
    </citation>
    <scope>NUCLEOTIDE SEQUENCE</scope>
    <source>
        <strain evidence="2">S2-11-2</strain>
    </source>
</reference>
<name>A0A975RSG6_9BRAD</name>
<dbReference type="InterPro" id="IPR050678">
    <property type="entry name" value="DNA_Partitioning_ATPase"/>
</dbReference>
<dbReference type="SUPFAM" id="SSF52540">
    <property type="entry name" value="P-loop containing nucleoside triphosphate hydrolases"/>
    <property type="match status" value="1"/>
</dbReference>
<dbReference type="AlphaFoldDB" id="A0A975RSG6"/>
<sequence length="332" mass="37096">MKSIAVFNNKGGVGKTTLLCNLAAFLALEKGKKVLVIDADPQCNATQLTFTDDETEELYEKNDAFTIYSIIHPLSLGKGYNRQVSTKERADFGFDILIGDPRLSLKEDLLARDWSSGLGGEGRGIRTGYLFSELLTRCTQYDYVFFDVGPSLGSINRSVLLACDYFVSPMTIDIFSLKAVENIRISIETWKKQLATALDNLQDKDALPDGIAQEMRIRFAGYVTQQYKARTDGQGGLVAVKAYERIMKKVGPVIKTNFVDKLQPDYNKLKYQLGTIPNLFSLIPMAQFARRPIFALRSSDGVRGAHFSKVKESYDLFEGIAERFETNLQSLG</sequence>
<dbReference type="PANTHER" id="PTHR13696">
    <property type="entry name" value="P-LOOP CONTAINING NUCLEOSIDE TRIPHOSPHATE HYDROLASE"/>
    <property type="match status" value="1"/>
</dbReference>
<dbReference type="KEGG" id="bsei:KMZ68_23640"/>
<evidence type="ECO:0000313" key="2">
    <source>
        <dbReference type="EMBL" id="QWG17908.1"/>
    </source>
</evidence>
<dbReference type="CDD" id="cd02042">
    <property type="entry name" value="ParAB_family"/>
    <property type="match status" value="1"/>
</dbReference>
<dbReference type="RefSeq" id="WP_215613522.1">
    <property type="nucleotide sequence ID" value="NZ_CP076135.1"/>
</dbReference>
<protein>
    <submittedName>
        <fullName evidence="2">AAA family ATPase</fullName>
    </submittedName>
</protein>
<dbReference type="EMBL" id="CP076135">
    <property type="protein sequence ID" value="QWG17908.1"/>
    <property type="molecule type" value="Genomic_DNA"/>
</dbReference>
<proteinExistence type="predicted"/>
<organism evidence="2 3">
    <name type="scientific">Bradyrhizobium sediminis</name>
    <dbReference type="NCBI Taxonomy" id="2840469"/>
    <lineage>
        <taxon>Bacteria</taxon>
        <taxon>Pseudomonadati</taxon>
        <taxon>Pseudomonadota</taxon>
        <taxon>Alphaproteobacteria</taxon>
        <taxon>Hyphomicrobiales</taxon>
        <taxon>Nitrobacteraceae</taxon>
        <taxon>Bradyrhizobium</taxon>
    </lineage>
</organism>
<dbReference type="Pfam" id="PF13614">
    <property type="entry name" value="AAA_31"/>
    <property type="match status" value="1"/>
</dbReference>
<evidence type="ECO:0000313" key="3">
    <source>
        <dbReference type="Proteomes" id="UP000680805"/>
    </source>
</evidence>